<gene>
    <name evidence="1" type="ORF">CYNAS_LOCUS3885</name>
</gene>
<evidence type="ECO:0000313" key="2">
    <source>
        <dbReference type="Proteomes" id="UP001176961"/>
    </source>
</evidence>
<comment type="caution">
    <text evidence="1">The sequence shown here is derived from an EMBL/GenBank/DDBJ whole genome shotgun (WGS) entry which is preliminary data.</text>
</comment>
<dbReference type="EMBL" id="CATQJL010000001">
    <property type="protein sequence ID" value="CAJ0591902.1"/>
    <property type="molecule type" value="Genomic_DNA"/>
</dbReference>
<dbReference type="AlphaFoldDB" id="A0AA36DTR0"/>
<name>A0AA36DTR0_CYLNA</name>
<dbReference type="InterPro" id="IPR005312">
    <property type="entry name" value="DUF1759"/>
</dbReference>
<protein>
    <submittedName>
        <fullName evidence="1">Uncharacterized protein</fullName>
    </submittedName>
</protein>
<evidence type="ECO:0000313" key="1">
    <source>
        <dbReference type="EMBL" id="CAJ0591902.1"/>
    </source>
</evidence>
<dbReference type="Pfam" id="PF03564">
    <property type="entry name" value="DUF1759"/>
    <property type="match status" value="1"/>
</dbReference>
<organism evidence="1 2">
    <name type="scientific">Cylicocyclus nassatus</name>
    <name type="common">Nematode worm</name>
    <dbReference type="NCBI Taxonomy" id="53992"/>
    <lineage>
        <taxon>Eukaryota</taxon>
        <taxon>Metazoa</taxon>
        <taxon>Ecdysozoa</taxon>
        <taxon>Nematoda</taxon>
        <taxon>Chromadorea</taxon>
        <taxon>Rhabditida</taxon>
        <taxon>Rhabditina</taxon>
        <taxon>Rhabditomorpha</taxon>
        <taxon>Strongyloidea</taxon>
        <taxon>Strongylidae</taxon>
        <taxon>Cylicocyclus</taxon>
    </lineage>
</organism>
<reference evidence="1" key="1">
    <citation type="submission" date="2023-07" db="EMBL/GenBank/DDBJ databases">
        <authorList>
            <consortium name="CYATHOMIX"/>
        </authorList>
    </citation>
    <scope>NUCLEOTIDE SEQUENCE</scope>
    <source>
        <strain evidence="1">N/A</strain>
    </source>
</reference>
<accession>A0AA36DTR0</accession>
<sequence>MVGRTGLAVAKALLTRPCRKLKVLAEECEAAKESLNDEVEDGIQSKAIELEEMTKTSLERKNARTFNTTALSMGNGMGNVEITWPKSPAVPDSTFAANYKSNYLINSLQDDARELTRRFIVAEDNHDEAVAMLHRKYGDKKDLLKSFSFVSNKFVLIIRERSLNVGY</sequence>
<proteinExistence type="predicted"/>
<keyword evidence="2" id="KW-1185">Reference proteome</keyword>
<dbReference type="Proteomes" id="UP001176961">
    <property type="component" value="Unassembled WGS sequence"/>
</dbReference>